<keyword evidence="2 4" id="KW-0012">Acyltransferase</keyword>
<feature type="domain" description="N-acetyltransferase" evidence="3">
    <location>
        <begin position="8"/>
        <end position="169"/>
    </location>
</feature>
<dbReference type="Proteomes" id="UP000316304">
    <property type="component" value="Unassembled WGS sequence"/>
</dbReference>
<dbReference type="OrthoDB" id="9798006at2"/>
<accession>A0A5C6C941</accession>
<dbReference type="EMBL" id="SJPT01000008">
    <property type="protein sequence ID" value="TWU20517.1"/>
    <property type="molecule type" value="Genomic_DNA"/>
</dbReference>
<dbReference type="Gene3D" id="3.40.630.30">
    <property type="match status" value="1"/>
</dbReference>
<dbReference type="EC" id="2.3.1.-" evidence="4"/>
<gene>
    <name evidence="4" type="primary">yncA</name>
    <name evidence="4" type="ORF">Pla52o_43950</name>
</gene>
<protein>
    <submittedName>
        <fullName evidence="4">N-acyltransferase YncA</fullName>
        <ecNumber evidence="4">2.3.1.-</ecNumber>
    </submittedName>
</protein>
<name>A0A5C6C941_9BACT</name>
<keyword evidence="1 4" id="KW-0808">Transferase</keyword>
<comment type="caution">
    <text evidence="4">The sequence shown here is derived from an EMBL/GenBank/DDBJ whole genome shotgun (WGS) entry which is preliminary data.</text>
</comment>
<sequence length="172" mass="19712">MPPSEMLLRIRHAEETDAQRIAEIYNHYVDVGGATFDRVHLTSEMVGKRIKQKVPDGWYVADTGQSLVGWASARRYSDRAGYRFSCETAIYLAPDARGLRIGARLQQRIDQHCLDCNLHHAVARIIADNQASLSFHYRHGYEMVGIQKEIGRMHDRWVDVAILQKLFRSSDT</sequence>
<organism evidence="4 5">
    <name type="scientific">Novipirellula galeiformis</name>
    <dbReference type="NCBI Taxonomy" id="2528004"/>
    <lineage>
        <taxon>Bacteria</taxon>
        <taxon>Pseudomonadati</taxon>
        <taxon>Planctomycetota</taxon>
        <taxon>Planctomycetia</taxon>
        <taxon>Pirellulales</taxon>
        <taxon>Pirellulaceae</taxon>
        <taxon>Novipirellula</taxon>
    </lineage>
</organism>
<dbReference type="AlphaFoldDB" id="A0A5C6C941"/>
<dbReference type="Pfam" id="PF13420">
    <property type="entry name" value="Acetyltransf_4"/>
    <property type="match status" value="1"/>
</dbReference>
<evidence type="ECO:0000313" key="5">
    <source>
        <dbReference type="Proteomes" id="UP000316304"/>
    </source>
</evidence>
<keyword evidence="5" id="KW-1185">Reference proteome</keyword>
<dbReference type="InterPro" id="IPR000182">
    <property type="entry name" value="GNAT_dom"/>
</dbReference>
<proteinExistence type="predicted"/>
<dbReference type="PANTHER" id="PTHR43072:SF23">
    <property type="entry name" value="UPF0039 PROTEIN C11D3.02C"/>
    <property type="match status" value="1"/>
</dbReference>
<dbReference type="PROSITE" id="PS51186">
    <property type="entry name" value="GNAT"/>
    <property type="match status" value="1"/>
</dbReference>
<evidence type="ECO:0000256" key="1">
    <source>
        <dbReference type="ARBA" id="ARBA00022679"/>
    </source>
</evidence>
<evidence type="ECO:0000313" key="4">
    <source>
        <dbReference type="EMBL" id="TWU20517.1"/>
    </source>
</evidence>
<evidence type="ECO:0000259" key="3">
    <source>
        <dbReference type="PROSITE" id="PS51186"/>
    </source>
</evidence>
<dbReference type="InterPro" id="IPR016181">
    <property type="entry name" value="Acyl_CoA_acyltransferase"/>
</dbReference>
<dbReference type="SUPFAM" id="SSF55729">
    <property type="entry name" value="Acyl-CoA N-acyltransferases (Nat)"/>
    <property type="match status" value="1"/>
</dbReference>
<dbReference type="RefSeq" id="WP_146596450.1">
    <property type="nucleotide sequence ID" value="NZ_SJPT01000008.1"/>
</dbReference>
<dbReference type="PANTHER" id="PTHR43072">
    <property type="entry name" value="N-ACETYLTRANSFERASE"/>
    <property type="match status" value="1"/>
</dbReference>
<evidence type="ECO:0000256" key="2">
    <source>
        <dbReference type="ARBA" id="ARBA00023315"/>
    </source>
</evidence>
<reference evidence="4 5" key="1">
    <citation type="submission" date="2019-02" db="EMBL/GenBank/DDBJ databases">
        <title>Deep-cultivation of Planctomycetes and their phenomic and genomic characterization uncovers novel biology.</title>
        <authorList>
            <person name="Wiegand S."/>
            <person name="Jogler M."/>
            <person name="Boedeker C."/>
            <person name="Pinto D."/>
            <person name="Vollmers J."/>
            <person name="Rivas-Marin E."/>
            <person name="Kohn T."/>
            <person name="Peeters S.H."/>
            <person name="Heuer A."/>
            <person name="Rast P."/>
            <person name="Oberbeckmann S."/>
            <person name="Bunk B."/>
            <person name="Jeske O."/>
            <person name="Meyerdierks A."/>
            <person name="Storesund J.E."/>
            <person name="Kallscheuer N."/>
            <person name="Luecker S."/>
            <person name="Lage O.M."/>
            <person name="Pohl T."/>
            <person name="Merkel B.J."/>
            <person name="Hornburger P."/>
            <person name="Mueller R.-W."/>
            <person name="Bruemmer F."/>
            <person name="Labrenz M."/>
            <person name="Spormann A.M."/>
            <person name="Op Den Camp H."/>
            <person name="Overmann J."/>
            <person name="Amann R."/>
            <person name="Jetten M.S.M."/>
            <person name="Mascher T."/>
            <person name="Medema M.H."/>
            <person name="Devos D.P."/>
            <person name="Kaster A.-K."/>
            <person name="Ovreas L."/>
            <person name="Rohde M."/>
            <person name="Galperin M.Y."/>
            <person name="Jogler C."/>
        </authorList>
    </citation>
    <scope>NUCLEOTIDE SEQUENCE [LARGE SCALE GENOMIC DNA]</scope>
    <source>
        <strain evidence="4 5">Pla52o</strain>
    </source>
</reference>
<dbReference type="GO" id="GO:0016747">
    <property type="term" value="F:acyltransferase activity, transferring groups other than amino-acyl groups"/>
    <property type="evidence" value="ECO:0007669"/>
    <property type="project" value="InterPro"/>
</dbReference>